<keyword evidence="1" id="KW-0732">Signal</keyword>
<dbReference type="STRING" id="645274.SAMN04487901_10837"/>
<gene>
    <name evidence="3" type="ORF">SAMN04487901_10837</name>
</gene>
<name>A0A1G7WIA8_9BACT</name>
<dbReference type="EMBL" id="FNCQ01000008">
    <property type="protein sequence ID" value="SDG71696.1"/>
    <property type="molecule type" value="Genomic_DNA"/>
</dbReference>
<protein>
    <recommendedName>
        <fullName evidence="2">Type 9 secretion system plug protein N-terminal domain-containing protein</fullName>
    </recommendedName>
</protein>
<proteinExistence type="predicted"/>
<evidence type="ECO:0000313" key="4">
    <source>
        <dbReference type="Proteomes" id="UP000198779"/>
    </source>
</evidence>
<evidence type="ECO:0000313" key="3">
    <source>
        <dbReference type="EMBL" id="SDG71696.1"/>
    </source>
</evidence>
<accession>A0A1G7WIA8</accession>
<sequence length="412" mass="48093">MKMKIILAALLLAPLSLCAWHSIKAPNIKSLQVIKNDDFEALPVLQLHGRDVLSISFDELSHNYHRFIYRVEPCNPDWTPAEGLFESDWLEGLNDQPIEQYDNSINTTVLYTHYELQFPNEHTNLRMSGNYRLHIIDDDSEEEVLVVELRVAEPIMLVGLGITTNTDLDLNGRYQQVGMTVKLNGLRVTRPNEEIQTFVMQNGREDNMKVNVTPNYITNQSLQWEHNKHLIFDAGNEYHKFEILDPRHTTMGLAGVRWDETTKTWHAMPMPCEPRRSYLYDEDTNGAFLLRNSDNYDAERTSDYVYVHYVLQPYRPYTDANIILNGRWTTDASDNYVMTYNEESKTYDLTVMQKLGYYNYQLLLMDYDGTTHTLPEEGSFFQTENTYQAFVYYKATGARAWRLVGYQDVTYK</sequence>
<feature type="domain" description="Type 9 secretion system plug protein N-terminal" evidence="2">
    <location>
        <begin position="28"/>
        <end position="146"/>
    </location>
</feature>
<evidence type="ECO:0000256" key="1">
    <source>
        <dbReference type="SAM" id="SignalP"/>
    </source>
</evidence>
<evidence type="ECO:0000259" key="2">
    <source>
        <dbReference type="Pfam" id="PF17116"/>
    </source>
</evidence>
<feature type="chain" id="PRO_5011660878" description="Type 9 secretion system plug protein N-terminal domain-containing protein" evidence="1">
    <location>
        <begin position="20"/>
        <end position="412"/>
    </location>
</feature>
<reference evidence="4" key="1">
    <citation type="submission" date="2016-10" db="EMBL/GenBank/DDBJ databases">
        <authorList>
            <person name="Varghese N."/>
            <person name="Submissions S."/>
        </authorList>
    </citation>
    <scope>NUCLEOTIDE SEQUENCE [LARGE SCALE GENOMIC DNA]</scope>
    <source>
        <strain evidence="4">BP1-148</strain>
    </source>
</reference>
<dbReference type="Proteomes" id="UP000198779">
    <property type="component" value="Unassembled WGS sequence"/>
</dbReference>
<feature type="signal peptide" evidence="1">
    <location>
        <begin position="1"/>
        <end position="19"/>
    </location>
</feature>
<dbReference type="Pfam" id="PF17116">
    <property type="entry name" value="T9SS_plug_1st"/>
    <property type="match status" value="1"/>
</dbReference>
<keyword evidence="4" id="KW-1185">Reference proteome</keyword>
<organism evidence="3 4">
    <name type="scientific">Prevotella communis</name>
    <dbReference type="NCBI Taxonomy" id="2913614"/>
    <lineage>
        <taxon>Bacteria</taxon>
        <taxon>Pseudomonadati</taxon>
        <taxon>Bacteroidota</taxon>
        <taxon>Bacteroidia</taxon>
        <taxon>Bacteroidales</taxon>
        <taxon>Prevotellaceae</taxon>
        <taxon>Prevotella</taxon>
    </lineage>
</organism>
<dbReference type="AlphaFoldDB" id="A0A1G7WIA8"/>
<dbReference type="InterPro" id="IPR031345">
    <property type="entry name" value="T9SS_Plug_N"/>
</dbReference>